<organism evidence="2 3">
    <name type="scientific">Granulicatella balaenopterae</name>
    <dbReference type="NCBI Taxonomy" id="137733"/>
    <lineage>
        <taxon>Bacteria</taxon>
        <taxon>Bacillati</taxon>
        <taxon>Bacillota</taxon>
        <taxon>Bacilli</taxon>
        <taxon>Lactobacillales</taxon>
        <taxon>Carnobacteriaceae</taxon>
        <taxon>Granulicatella</taxon>
    </lineage>
</organism>
<dbReference type="Gene3D" id="3.40.30.10">
    <property type="entry name" value="Glutaredoxin"/>
    <property type="match status" value="1"/>
</dbReference>
<accession>A0A1H9LHB5</accession>
<dbReference type="PANTHER" id="PTHR42852">
    <property type="entry name" value="THIOL:DISULFIDE INTERCHANGE PROTEIN DSBE"/>
    <property type="match status" value="1"/>
</dbReference>
<dbReference type="GO" id="GO:0016853">
    <property type="term" value="F:isomerase activity"/>
    <property type="evidence" value="ECO:0007669"/>
    <property type="project" value="UniProtKB-KW"/>
</dbReference>
<dbReference type="InterPro" id="IPR036249">
    <property type="entry name" value="Thioredoxin-like_sf"/>
</dbReference>
<dbReference type="InterPro" id="IPR013766">
    <property type="entry name" value="Thioredoxin_domain"/>
</dbReference>
<evidence type="ECO:0000259" key="1">
    <source>
        <dbReference type="PROSITE" id="PS51352"/>
    </source>
</evidence>
<proteinExistence type="predicted"/>
<dbReference type="GO" id="GO:0016491">
    <property type="term" value="F:oxidoreductase activity"/>
    <property type="evidence" value="ECO:0007669"/>
    <property type="project" value="InterPro"/>
</dbReference>
<name>A0A1H9LHB5_9LACT</name>
<dbReference type="RefSeq" id="WP_089746707.1">
    <property type="nucleotide sequence ID" value="NZ_FOGF01000019.1"/>
</dbReference>
<dbReference type="InterPro" id="IPR050553">
    <property type="entry name" value="Thioredoxin_ResA/DsbE_sf"/>
</dbReference>
<dbReference type="EMBL" id="FOGF01000019">
    <property type="protein sequence ID" value="SER10758.1"/>
    <property type="molecule type" value="Genomic_DNA"/>
</dbReference>
<gene>
    <name evidence="2" type="ORF">SAMN05421767_11926</name>
</gene>
<dbReference type="STRING" id="137733.SAMN05421767_11926"/>
<keyword evidence="2" id="KW-0413">Isomerase</keyword>
<protein>
    <submittedName>
        <fullName evidence="2">Thiol-disulfide isomerase or thioredoxin</fullName>
    </submittedName>
</protein>
<dbReference type="Pfam" id="PF08534">
    <property type="entry name" value="Redoxin"/>
    <property type="match status" value="1"/>
</dbReference>
<dbReference type="InterPro" id="IPR013740">
    <property type="entry name" value="Redoxin"/>
</dbReference>
<dbReference type="SUPFAM" id="SSF52833">
    <property type="entry name" value="Thioredoxin-like"/>
    <property type="match status" value="1"/>
</dbReference>
<reference evidence="2 3" key="1">
    <citation type="submission" date="2016-10" db="EMBL/GenBank/DDBJ databases">
        <authorList>
            <person name="de Groot N.N."/>
        </authorList>
    </citation>
    <scope>NUCLEOTIDE SEQUENCE [LARGE SCALE GENOMIC DNA]</scope>
    <source>
        <strain evidence="2 3">DSM 15827</strain>
    </source>
</reference>
<dbReference type="CDD" id="cd02966">
    <property type="entry name" value="TlpA_like_family"/>
    <property type="match status" value="1"/>
</dbReference>
<evidence type="ECO:0000313" key="3">
    <source>
        <dbReference type="Proteomes" id="UP000198556"/>
    </source>
</evidence>
<dbReference type="Proteomes" id="UP000198556">
    <property type="component" value="Unassembled WGS sequence"/>
</dbReference>
<dbReference type="PANTHER" id="PTHR42852:SF17">
    <property type="entry name" value="THIOREDOXIN-LIKE PROTEIN HI_1115"/>
    <property type="match status" value="1"/>
</dbReference>
<dbReference type="PROSITE" id="PS51352">
    <property type="entry name" value="THIOREDOXIN_2"/>
    <property type="match status" value="1"/>
</dbReference>
<sequence>MKKFLYSLGIGAVLLAGCQAQEQVGQKNTEGTVSESVASTAKSLAKAPNVILKNESGERVLLEDYAGKKIYINVWSTKCGPCRHEIPIIEKVFQDYQDKEDYAFLSVTQPSDEEFENQGAGDTDKEGILSFAKEMGITYPILYDYQNNFATTYLIRAIPTHIFINSNGELVEQYIGGITEDILREQLDKLS</sequence>
<evidence type="ECO:0000313" key="2">
    <source>
        <dbReference type="EMBL" id="SER10758.1"/>
    </source>
</evidence>
<dbReference type="PROSITE" id="PS51257">
    <property type="entry name" value="PROKAR_LIPOPROTEIN"/>
    <property type="match status" value="1"/>
</dbReference>
<dbReference type="AlphaFoldDB" id="A0A1H9LHB5"/>
<keyword evidence="3" id="KW-1185">Reference proteome</keyword>
<feature type="domain" description="Thioredoxin" evidence="1">
    <location>
        <begin position="41"/>
        <end position="191"/>
    </location>
</feature>
<dbReference type="OrthoDB" id="25753at2"/>